<accession>A0A369TFT5</accession>
<comment type="pathway">
    <text evidence="1 7">Cell wall biogenesis; peptidoglycan biosynthesis.</text>
</comment>
<evidence type="ECO:0000313" key="9">
    <source>
        <dbReference type="EMBL" id="RDD63245.1"/>
    </source>
</evidence>
<keyword evidence="5 7" id="KW-0573">Peptidoglycan synthesis</keyword>
<reference evidence="9 10" key="1">
    <citation type="submission" date="2018-07" db="EMBL/GenBank/DDBJ databases">
        <title>Venubactetium sediminum gen. nov., sp. nov., isolated from a marine solar saltern.</title>
        <authorList>
            <person name="Wang S."/>
        </authorList>
    </citation>
    <scope>NUCLEOTIDE SEQUENCE [LARGE SCALE GENOMIC DNA]</scope>
    <source>
        <strain evidence="9 10">WD2A32</strain>
    </source>
</reference>
<dbReference type="InterPro" id="IPR005490">
    <property type="entry name" value="LD_TPept_cat_dom"/>
</dbReference>
<dbReference type="InterPro" id="IPR038063">
    <property type="entry name" value="Transpep_catalytic_dom"/>
</dbReference>
<evidence type="ECO:0000256" key="2">
    <source>
        <dbReference type="ARBA" id="ARBA00005992"/>
    </source>
</evidence>
<dbReference type="GO" id="GO:0016740">
    <property type="term" value="F:transferase activity"/>
    <property type="evidence" value="ECO:0007669"/>
    <property type="project" value="UniProtKB-KW"/>
</dbReference>
<feature type="active site" description="Proton donor/acceptor" evidence="7">
    <location>
        <position position="133"/>
    </location>
</feature>
<dbReference type="Pfam" id="PF03734">
    <property type="entry name" value="YkuD"/>
    <property type="match status" value="1"/>
</dbReference>
<dbReference type="GO" id="GO:0004180">
    <property type="term" value="F:carboxypeptidase activity"/>
    <property type="evidence" value="ECO:0007669"/>
    <property type="project" value="UniProtKB-ARBA"/>
</dbReference>
<evidence type="ECO:0000256" key="7">
    <source>
        <dbReference type="PROSITE-ProRule" id="PRU01373"/>
    </source>
</evidence>
<dbReference type="RefSeq" id="WP_114580501.1">
    <property type="nucleotide sequence ID" value="NZ_QPMH01000002.1"/>
</dbReference>
<evidence type="ECO:0000256" key="1">
    <source>
        <dbReference type="ARBA" id="ARBA00004752"/>
    </source>
</evidence>
<dbReference type="SUPFAM" id="SSF141523">
    <property type="entry name" value="L,D-transpeptidase catalytic domain-like"/>
    <property type="match status" value="1"/>
</dbReference>
<dbReference type="PANTHER" id="PTHR38589:SF1">
    <property type="entry name" value="BLR0621 PROTEIN"/>
    <property type="match status" value="1"/>
</dbReference>
<protein>
    <recommendedName>
        <fullName evidence="8">L,D-TPase catalytic domain-containing protein</fullName>
    </recommendedName>
</protein>
<evidence type="ECO:0000313" key="10">
    <source>
        <dbReference type="Proteomes" id="UP000253941"/>
    </source>
</evidence>
<dbReference type="AlphaFoldDB" id="A0A369TFT5"/>
<feature type="domain" description="L,D-TPase catalytic" evidence="8">
    <location>
        <begin position="1"/>
        <end position="169"/>
    </location>
</feature>
<feature type="active site" description="Nucleophile" evidence="7">
    <location>
        <position position="145"/>
    </location>
</feature>
<keyword evidence="10" id="KW-1185">Reference proteome</keyword>
<dbReference type="GO" id="GO:0071555">
    <property type="term" value="P:cell wall organization"/>
    <property type="evidence" value="ECO:0007669"/>
    <property type="project" value="UniProtKB-UniRule"/>
</dbReference>
<gene>
    <name evidence="9" type="ORF">DRB17_01990</name>
</gene>
<sequence length="176" mass="19179">MDIQVQRLADHRWHATLDEAESWPCAIGRGGITDAKREGDGATPIGCWPLRRVLYRPDRLSQPDTQLPIAPLSPEDGWCDDPGHVAYNRQVRLPFPAGHEVLWRDDGIYDIIVILGHNDDPPVPGAGSAIFLHVARPDYGPTAGCVALALDDLLSVLRMVGPGDRLCVRADGAPQP</sequence>
<dbReference type="EMBL" id="QPMH01000002">
    <property type="protein sequence ID" value="RDD63245.1"/>
    <property type="molecule type" value="Genomic_DNA"/>
</dbReference>
<dbReference type="PROSITE" id="PS52029">
    <property type="entry name" value="LD_TPASE"/>
    <property type="match status" value="1"/>
</dbReference>
<comment type="caution">
    <text evidence="9">The sequence shown here is derived from an EMBL/GenBank/DDBJ whole genome shotgun (WGS) entry which is preliminary data.</text>
</comment>
<proteinExistence type="inferred from homology"/>
<evidence type="ECO:0000256" key="4">
    <source>
        <dbReference type="ARBA" id="ARBA00022960"/>
    </source>
</evidence>
<keyword evidence="3" id="KW-0808">Transferase</keyword>
<evidence type="ECO:0000256" key="5">
    <source>
        <dbReference type="ARBA" id="ARBA00022984"/>
    </source>
</evidence>
<dbReference type="GO" id="GO:0009252">
    <property type="term" value="P:peptidoglycan biosynthetic process"/>
    <property type="evidence" value="ECO:0007669"/>
    <property type="project" value="UniProtKB-UniPathway"/>
</dbReference>
<evidence type="ECO:0000259" key="8">
    <source>
        <dbReference type="PROSITE" id="PS52029"/>
    </source>
</evidence>
<evidence type="ECO:0000256" key="3">
    <source>
        <dbReference type="ARBA" id="ARBA00022679"/>
    </source>
</evidence>
<comment type="similarity">
    <text evidence="2">Belongs to the YkuD family.</text>
</comment>
<evidence type="ECO:0000256" key="6">
    <source>
        <dbReference type="ARBA" id="ARBA00023316"/>
    </source>
</evidence>
<dbReference type="GO" id="GO:0008360">
    <property type="term" value="P:regulation of cell shape"/>
    <property type="evidence" value="ECO:0007669"/>
    <property type="project" value="UniProtKB-UniRule"/>
</dbReference>
<keyword evidence="4 7" id="KW-0133">Cell shape</keyword>
<dbReference type="UniPathway" id="UPA00219"/>
<dbReference type="PANTHER" id="PTHR38589">
    <property type="entry name" value="BLR0621 PROTEIN"/>
    <property type="match status" value="1"/>
</dbReference>
<name>A0A369TFT5_9PROT</name>
<organism evidence="9 10">
    <name type="scientific">Ferruginivarius sediminum</name>
    <dbReference type="NCBI Taxonomy" id="2661937"/>
    <lineage>
        <taxon>Bacteria</taxon>
        <taxon>Pseudomonadati</taxon>
        <taxon>Pseudomonadota</taxon>
        <taxon>Alphaproteobacteria</taxon>
        <taxon>Rhodospirillales</taxon>
        <taxon>Rhodospirillaceae</taxon>
        <taxon>Ferruginivarius</taxon>
    </lineage>
</organism>
<keyword evidence="6 7" id="KW-0961">Cell wall biogenesis/degradation</keyword>
<dbReference type="Proteomes" id="UP000253941">
    <property type="component" value="Unassembled WGS sequence"/>
</dbReference>